<dbReference type="KEGG" id="pdm:ADU72_0878"/>
<dbReference type="EMBL" id="CP012288">
    <property type="protein sequence ID" value="AMV66823.1"/>
    <property type="molecule type" value="Genomic_DNA"/>
</dbReference>
<reference evidence="3 4" key="1">
    <citation type="journal article" date="2016" name="PLoS ONE">
        <title>The Identification of Novel Diagnostic Marker Genes for the Detection of Beer Spoiling Pediococcus damnosus Strains Using the BlAst Diagnostic Gene findEr.</title>
        <authorList>
            <person name="Behr J."/>
            <person name="Geissler A.J."/>
            <person name="Schmid J."/>
            <person name="Zehe A."/>
            <person name="Vogel R.F."/>
        </authorList>
    </citation>
    <scope>NUCLEOTIDE SEQUENCE [LARGE SCALE GENOMIC DNA]</scope>
    <source>
        <strain evidence="1 4">TMW 2.1533</strain>
        <strain evidence="2 3">TMW 2.1535</strain>
    </source>
</reference>
<accession>A0A0R2HKG2</accession>
<sequence length="387" mass="45315">MVSFIKNMRNQLTMLDEEAYKKKGLSYIDETNNSGNFNIKKGCFNTDNTYFLRGGIFIPTKNPHSFENNIEKNIECLFEKFDKKTRDKFKNQDEVKYKGLLSNNKSTFLDILSIPNIQEIIHWLYMNKYLIHYGVIDNLFYSISDILEPLIMSSNDVVYPKNKADFFKSTVTEIAYNHQKEFVNLAKKYNVPNVVRERLVNFYKEFKVFIIGHIGEIPDKLPIAYTKEFVDKAVDYDSASILLSGNKEDVLIDKYVEEYTVWVSSFPSSYYIIDKQDAIERSFKNLNIPESLAVFEDSKQNSGLQLADYIVNILKTYIDFLNNYETSDLLKIVQEEKNNPTLIEFATILHRSREYSPLLNISVMSRFLLKKMQFFENILIDKSECVK</sequence>
<gene>
    <name evidence="1" type="ORF">ADU70_1815</name>
    <name evidence="2" type="ORF">ADU72_0878</name>
</gene>
<dbReference type="EMBL" id="CP012275">
    <property type="protein sequence ID" value="AMV63281.1"/>
    <property type="molecule type" value="Genomic_DNA"/>
</dbReference>
<evidence type="ECO:0000313" key="3">
    <source>
        <dbReference type="Proteomes" id="UP000076244"/>
    </source>
</evidence>
<evidence type="ECO:0000313" key="1">
    <source>
        <dbReference type="EMBL" id="AMV63281.1"/>
    </source>
</evidence>
<evidence type="ECO:0000313" key="4">
    <source>
        <dbReference type="Proteomes" id="UP000076405"/>
    </source>
</evidence>
<keyword evidence="3" id="KW-1185">Reference proteome</keyword>
<proteinExistence type="predicted"/>
<evidence type="ECO:0000313" key="2">
    <source>
        <dbReference type="EMBL" id="AMV66823.1"/>
    </source>
</evidence>
<dbReference type="Pfam" id="PF12686">
    <property type="entry name" value="DUF3800"/>
    <property type="match status" value="1"/>
</dbReference>
<protein>
    <submittedName>
        <fullName evidence="1">Uncharacterized protein</fullName>
    </submittedName>
</protein>
<organism evidence="1 4">
    <name type="scientific">Pediococcus damnosus</name>
    <dbReference type="NCBI Taxonomy" id="51663"/>
    <lineage>
        <taxon>Bacteria</taxon>
        <taxon>Bacillati</taxon>
        <taxon>Bacillota</taxon>
        <taxon>Bacilli</taxon>
        <taxon>Lactobacillales</taxon>
        <taxon>Lactobacillaceae</taxon>
        <taxon>Pediococcus</taxon>
    </lineage>
</organism>
<dbReference type="InterPro" id="IPR024524">
    <property type="entry name" value="DUF3800"/>
</dbReference>
<dbReference type="Proteomes" id="UP000076244">
    <property type="component" value="Chromosome"/>
</dbReference>
<dbReference type="Proteomes" id="UP000076405">
    <property type="component" value="Chromosome"/>
</dbReference>
<name>A0A0R2HKG2_9LACO</name>
<dbReference type="AlphaFoldDB" id="A0A0R2HKG2"/>